<reference evidence="18 19" key="1">
    <citation type="journal article" date="2016" name="Nat. Commun.">
        <title>Thousands of microbial genomes shed light on interconnected biogeochemical processes in an aquifer system.</title>
        <authorList>
            <person name="Anantharaman K."/>
            <person name="Brown C.T."/>
            <person name="Hug L.A."/>
            <person name="Sharon I."/>
            <person name="Castelle C.J."/>
            <person name="Probst A.J."/>
            <person name="Thomas B.C."/>
            <person name="Singh A."/>
            <person name="Wilkins M.J."/>
            <person name="Karaoz U."/>
            <person name="Brodie E.L."/>
            <person name="Williams K.H."/>
            <person name="Hubbard S.S."/>
            <person name="Banfield J.F."/>
        </authorList>
    </citation>
    <scope>NUCLEOTIDE SEQUENCE [LARGE SCALE GENOMIC DNA]</scope>
</reference>
<keyword evidence="9 12" id="KW-0234">DNA repair</keyword>
<dbReference type="InterPro" id="IPR014001">
    <property type="entry name" value="Helicase_ATP-bd"/>
</dbReference>
<evidence type="ECO:0000256" key="6">
    <source>
        <dbReference type="ARBA" id="ARBA00022769"/>
    </source>
</evidence>
<accession>A0A1F4R3U4</accession>
<evidence type="ECO:0000256" key="14">
    <source>
        <dbReference type="SAM" id="Coils"/>
    </source>
</evidence>
<dbReference type="CDD" id="cd18790">
    <property type="entry name" value="SF2_C_UvrB"/>
    <property type="match status" value="1"/>
</dbReference>
<comment type="subcellular location">
    <subcellularLocation>
        <location evidence="1 12 13">Cytoplasm</location>
    </subcellularLocation>
</comment>
<comment type="domain">
    <text evidence="12">The beta-hairpin motif is involved in DNA binding.</text>
</comment>
<keyword evidence="8 12" id="KW-0267">Excision nuclease</keyword>
<dbReference type="Pfam" id="PF12344">
    <property type="entry name" value="UvrB"/>
    <property type="match status" value="1"/>
</dbReference>
<dbReference type="InterPro" id="IPR006935">
    <property type="entry name" value="Helicase/UvrB_N"/>
</dbReference>
<name>A0A1F4R3U4_UNCSA</name>
<evidence type="ECO:0000259" key="15">
    <source>
        <dbReference type="PROSITE" id="PS50151"/>
    </source>
</evidence>
<sequence>MPKFKLASNFKPRGDQPAAISKLVKGLNAGNHYQTLLGITGSGKTFTMANVIETVQRPTLVISPNKTLAAQLCQEFRTFFPQNAVEYFVSYYDYYQPEAYIPQTDTYIEKDSSINDELDRLRHEATMSLLSRRDVIVVASVSCIYSLGTPKDYMKAVLALRVGETRDRDEIIKHLISVKYERNDYELKRGRFRVRGDSIEILPAYEKNLLRIELDGDKIARLTELEPVAGKKLAERATAAIFPGTHYLTFEDRLDVSLKAIKEELISQLTELRKENKLVEAQRLEQRTKYDLEMIREMGYCSGIENYSRHFDGRQPGEPASTLIDYFPDDFILFIDESHVTLPQLHAMFKGDRARKDTLINFGFRLPSARDNRPLQFEEFAKKIKQAIFVSATPGAYEKTQAGQIVEQIIRPTGLIDPAVEVRKAAGQVENLLKEIKARVGLKERVLVTTLTKRMAEDLSEYLNEAGIKVRYLHSDVETLDRIEILRGLRLGEFDVLVGINLLREGLDLPEVSLVAILDADKEGFLRGETSLVQTIGRASRNINGTVLLYAEKITDSMRRALAETKRRRKIQITFNKKHDITPQTIVKEIADISDRIRESKLEEIKRLKEFVPPSEVPDLIRALEEEMRMAATELNFEQAAAIRDRIKELKKAFGLSRF</sequence>
<dbReference type="PROSITE" id="PS51194">
    <property type="entry name" value="HELICASE_CTER"/>
    <property type="match status" value="1"/>
</dbReference>
<dbReference type="InterPro" id="IPR004807">
    <property type="entry name" value="UvrB"/>
</dbReference>
<keyword evidence="7 12" id="KW-0067">ATP-binding</keyword>
<dbReference type="NCBIfam" id="TIGR00631">
    <property type="entry name" value="uvrb"/>
    <property type="match status" value="1"/>
</dbReference>
<feature type="domain" description="UVR" evidence="15">
    <location>
        <begin position="618"/>
        <end position="653"/>
    </location>
</feature>
<dbReference type="PANTHER" id="PTHR24029:SF0">
    <property type="entry name" value="UVRABC SYSTEM PROTEIN B"/>
    <property type="match status" value="1"/>
</dbReference>
<evidence type="ECO:0000256" key="10">
    <source>
        <dbReference type="ARBA" id="ARBA00026033"/>
    </source>
</evidence>
<dbReference type="CDD" id="cd17916">
    <property type="entry name" value="DEXHc_UvrB"/>
    <property type="match status" value="1"/>
</dbReference>
<dbReference type="PROSITE" id="PS50151">
    <property type="entry name" value="UVR"/>
    <property type="match status" value="1"/>
</dbReference>
<dbReference type="GO" id="GO:0009380">
    <property type="term" value="C:excinuclease repair complex"/>
    <property type="evidence" value="ECO:0007669"/>
    <property type="project" value="InterPro"/>
</dbReference>
<dbReference type="SMART" id="SM00490">
    <property type="entry name" value="HELICc"/>
    <property type="match status" value="1"/>
</dbReference>
<dbReference type="InterPro" id="IPR001943">
    <property type="entry name" value="UVR_dom"/>
</dbReference>
<feature type="coiled-coil region" evidence="14">
    <location>
        <begin position="262"/>
        <end position="289"/>
    </location>
</feature>
<keyword evidence="3 12" id="KW-0963">Cytoplasm</keyword>
<dbReference type="InterPro" id="IPR036876">
    <property type="entry name" value="UVR_dom_sf"/>
</dbReference>
<dbReference type="Gene3D" id="3.40.50.300">
    <property type="entry name" value="P-loop containing nucleotide triphosphate hydrolases"/>
    <property type="match status" value="3"/>
</dbReference>
<dbReference type="HAMAP" id="MF_00204">
    <property type="entry name" value="UvrB"/>
    <property type="match status" value="1"/>
</dbReference>
<feature type="short sequence motif" description="Beta-hairpin" evidence="12">
    <location>
        <begin position="91"/>
        <end position="114"/>
    </location>
</feature>
<dbReference type="InterPro" id="IPR001650">
    <property type="entry name" value="Helicase_C-like"/>
</dbReference>
<evidence type="ECO:0000313" key="18">
    <source>
        <dbReference type="EMBL" id="OGC02901.1"/>
    </source>
</evidence>
<evidence type="ECO:0000259" key="16">
    <source>
        <dbReference type="PROSITE" id="PS51192"/>
    </source>
</evidence>
<evidence type="ECO:0000256" key="13">
    <source>
        <dbReference type="RuleBase" id="RU003587"/>
    </source>
</evidence>
<dbReference type="InterPro" id="IPR024759">
    <property type="entry name" value="UvrB_YAD/RRR_dom"/>
</dbReference>
<dbReference type="Pfam" id="PF17757">
    <property type="entry name" value="UvrB_inter"/>
    <property type="match status" value="1"/>
</dbReference>
<dbReference type="EMBL" id="METP01000067">
    <property type="protein sequence ID" value="OGC02901.1"/>
    <property type="molecule type" value="Genomic_DNA"/>
</dbReference>
<evidence type="ECO:0000256" key="1">
    <source>
        <dbReference type="ARBA" id="ARBA00004496"/>
    </source>
</evidence>
<gene>
    <name evidence="12" type="primary">uvrB</name>
    <name evidence="18" type="ORF">A3H38_05385</name>
</gene>
<dbReference type="SUPFAM" id="SSF46600">
    <property type="entry name" value="C-terminal UvrC-binding domain of UvrB"/>
    <property type="match status" value="1"/>
</dbReference>
<evidence type="ECO:0000256" key="3">
    <source>
        <dbReference type="ARBA" id="ARBA00022490"/>
    </source>
</evidence>
<feature type="domain" description="Helicase ATP-binding" evidence="16">
    <location>
        <begin position="25"/>
        <end position="160"/>
    </location>
</feature>
<dbReference type="InterPro" id="IPR027417">
    <property type="entry name" value="P-loop_NTPase"/>
</dbReference>
<keyword evidence="5 12" id="KW-0227">DNA damage</keyword>
<organism evidence="18 19">
    <name type="scientific">candidate division WOR-1 bacterium RIFCSPLOWO2_02_FULL_46_20</name>
    <dbReference type="NCBI Taxonomy" id="1802567"/>
    <lineage>
        <taxon>Bacteria</taxon>
        <taxon>Bacillati</taxon>
        <taxon>Saganbacteria</taxon>
    </lineage>
</organism>
<keyword evidence="12 13" id="KW-0742">SOS response</keyword>
<dbReference type="GO" id="GO:0005737">
    <property type="term" value="C:cytoplasm"/>
    <property type="evidence" value="ECO:0007669"/>
    <property type="project" value="UniProtKB-SubCell"/>
</dbReference>
<dbReference type="Pfam" id="PF04851">
    <property type="entry name" value="ResIII"/>
    <property type="match status" value="1"/>
</dbReference>
<keyword evidence="6 12" id="KW-0228">DNA excision</keyword>
<dbReference type="SUPFAM" id="SSF52540">
    <property type="entry name" value="P-loop containing nucleoside triphosphate hydrolases"/>
    <property type="match status" value="2"/>
</dbReference>
<comment type="subunit">
    <text evidence="10 12 13">Forms a heterotetramer with UvrA during the search for lesions. Interacts with UvrC in an incision complex.</text>
</comment>
<dbReference type="PANTHER" id="PTHR24029">
    <property type="entry name" value="UVRABC SYSTEM PROTEIN B"/>
    <property type="match status" value="1"/>
</dbReference>
<dbReference type="GO" id="GO:0005524">
    <property type="term" value="F:ATP binding"/>
    <property type="evidence" value="ECO:0007669"/>
    <property type="project" value="UniProtKB-UniRule"/>
</dbReference>
<dbReference type="GO" id="GO:0006289">
    <property type="term" value="P:nucleotide-excision repair"/>
    <property type="evidence" value="ECO:0007669"/>
    <property type="project" value="UniProtKB-UniRule"/>
</dbReference>
<evidence type="ECO:0000256" key="4">
    <source>
        <dbReference type="ARBA" id="ARBA00022741"/>
    </source>
</evidence>
<evidence type="ECO:0000256" key="2">
    <source>
        <dbReference type="ARBA" id="ARBA00008533"/>
    </source>
</evidence>
<dbReference type="GO" id="GO:0016887">
    <property type="term" value="F:ATP hydrolysis activity"/>
    <property type="evidence" value="ECO:0007669"/>
    <property type="project" value="InterPro"/>
</dbReference>
<dbReference type="AlphaFoldDB" id="A0A1F4R3U4"/>
<evidence type="ECO:0000256" key="9">
    <source>
        <dbReference type="ARBA" id="ARBA00023204"/>
    </source>
</evidence>
<evidence type="ECO:0000256" key="11">
    <source>
        <dbReference type="ARBA" id="ARBA00029504"/>
    </source>
</evidence>
<feature type="binding site" evidence="12">
    <location>
        <begin position="38"/>
        <end position="45"/>
    </location>
    <ligand>
        <name>ATP</name>
        <dbReference type="ChEBI" id="CHEBI:30616"/>
    </ligand>
</feature>
<evidence type="ECO:0000256" key="7">
    <source>
        <dbReference type="ARBA" id="ARBA00022840"/>
    </source>
</evidence>
<comment type="caution">
    <text evidence="18">The sequence shown here is derived from an EMBL/GenBank/DDBJ whole genome shotgun (WGS) entry which is preliminary data.</text>
</comment>
<keyword evidence="14" id="KW-0175">Coiled coil</keyword>
<evidence type="ECO:0000313" key="19">
    <source>
        <dbReference type="Proteomes" id="UP000176938"/>
    </source>
</evidence>
<evidence type="ECO:0000259" key="17">
    <source>
        <dbReference type="PROSITE" id="PS51194"/>
    </source>
</evidence>
<evidence type="ECO:0000256" key="5">
    <source>
        <dbReference type="ARBA" id="ARBA00022763"/>
    </source>
</evidence>
<dbReference type="Pfam" id="PF02151">
    <property type="entry name" value="UVR"/>
    <property type="match status" value="1"/>
</dbReference>
<dbReference type="GO" id="GO:0009432">
    <property type="term" value="P:SOS response"/>
    <property type="evidence" value="ECO:0007669"/>
    <property type="project" value="UniProtKB-UniRule"/>
</dbReference>
<protein>
    <recommendedName>
        <fullName evidence="11 12">UvrABC system protein B</fullName>
        <shortName evidence="12">Protein UvrB</shortName>
    </recommendedName>
    <alternativeName>
        <fullName evidence="12">Excinuclease ABC subunit B</fullName>
    </alternativeName>
</protein>
<dbReference type="InterPro" id="IPR041471">
    <property type="entry name" value="UvrB_inter"/>
</dbReference>
<dbReference type="Gene3D" id="4.10.860.10">
    <property type="entry name" value="UVR domain"/>
    <property type="match status" value="1"/>
</dbReference>
<evidence type="ECO:0000256" key="8">
    <source>
        <dbReference type="ARBA" id="ARBA00022881"/>
    </source>
</evidence>
<keyword evidence="4 12" id="KW-0547">Nucleotide-binding</keyword>
<comment type="similarity">
    <text evidence="2 12 13">Belongs to the UvrB family.</text>
</comment>
<evidence type="ECO:0000256" key="12">
    <source>
        <dbReference type="HAMAP-Rule" id="MF_00204"/>
    </source>
</evidence>
<dbReference type="Proteomes" id="UP000176938">
    <property type="component" value="Unassembled WGS sequence"/>
</dbReference>
<dbReference type="NCBIfam" id="NF003673">
    <property type="entry name" value="PRK05298.1"/>
    <property type="match status" value="1"/>
</dbReference>
<dbReference type="GO" id="GO:0003677">
    <property type="term" value="F:DNA binding"/>
    <property type="evidence" value="ECO:0007669"/>
    <property type="project" value="UniProtKB-UniRule"/>
</dbReference>
<proteinExistence type="inferred from homology"/>
<comment type="function">
    <text evidence="12">The UvrABC repair system catalyzes the recognition and processing of DNA lesions. A damage recognition complex composed of 2 UvrA and 2 UvrB subunits scans DNA for abnormalities. Upon binding of the UvrA(2)B(2) complex to a putative damaged site, the DNA wraps around one UvrB monomer. DNA wrap is dependent on ATP binding by UvrB and probably causes local melting of the DNA helix, facilitating insertion of UvrB beta-hairpin between the DNA strands. Then UvrB probes one DNA strand for the presence of a lesion. If a lesion is found the UvrA subunits dissociate and the UvrB-DNA preincision complex is formed. This complex is subsequently bound by UvrC and the second UvrB is released. If no lesion is found, the DNA wraps around the other UvrB subunit that will check the other stand for damage.</text>
</comment>
<dbReference type="SMART" id="SM00487">
    <property type="entry name" value="DEXDc"/>
    <property type="match status" value="1"/>
</dbReference>
<dbReference type="PROSITE" id="PS51192">
    <property type="entry name" value="HELICASE_ATP_BIND_1"/>
    <property type="match status" value="1"/>
</dbReference>
<dbReference type="GO" id="GO:0009381">
    <property type="term" value="F:excinuclease ABC activity"/>
    <property type="evidence" value="ECO:0007669"/>
    <property type="project" value="UniProtKB-UniRule"/>
</dbReference>
<feature type="domain" description="Helicase C-terminal" evidence="17">
    <location>
        <begin position="428"/>
        <end position="594"/>
    </location>
</feature>
<dbReference type="Pfam" id="PF00271">
    <property type="entry name" value="Helicase_C"/>
    <property type="match status" value="1"/>
</dbReference>